<name>D3FTI2_ALKPO</name>
<dbReference type="RefSeq" id="WP_012957421.1">
    <property type="nucleotide sequence ID" value="NC_013791.2"/>
</dbReference>
<keyword evidence="3" id="KW-1185">Reference proteome</keyword>
<dbReference type="HOGENOM" id="CLU_072018_0_0_9"/>
<proteinExistence type="predicted"/>
<evidence type="ECO:0000256" key="1">
    <source>
        <dbReference type="SAM" id="SignalP"/>
    </source>
</evidence>
<dbReference type="STRING" id="398511.BpOF4_10000"/>
<feature type="signal peptide" evidence="1">
    <location>
        <begin position="1"/>
        <end position="22"/>
    </location>
</feature>
<keyword evidence="1" id="KW-0732">Signal</keyword>
<organism evidence="2 3">
    <name type="scientific">Alkalihalophilus pseudofirmus (strain ATCC BAA-2126 / JCM 17055 / OF4)</name>
    <name type="common">Bacillus pseudofirmus</name>
    <dbReference type="NCBI Taxonomy" id="398511"/>
    <lineage>
        <taxon>Bacteria</taxon>
        <taxon>Bacillati</taxon>
        <taxon>Bacillota</taxon>
        <taxon>Bacilli</taxon>
        <taxon>Bacillales</taxon>
        <taxon>Bacillaceae</taxon>
        <taxon>Alkalihalophilus</taxon>
    </lineage>
</organism>
<reference evidence="2 3" key="1">
    <citation type="journal article" date="2011" name="Environ. Microbiol.">
        <title>Genome of alkaliphilic Bacillus pseudofirmus OF4 reveals adaptations that support the ability to grow in an external pH range from 7.5 to 11.4.</title>
        <authorList>
            <person name="Janto B."/>
            <person name="Ahmed A."/>
            <person name="Ito M."/>
            <person name="Liu J."/>
            <person name="Hicks D.B."/>
            <person name="Pagni S."/>
            <person name="Fackelmayer O.J."/>
            <person name="Smith T.A."/>
            <person name="Earl J."/>
            <person name="Elbourne L.D."/>
            <person name="Hassan K."/>
            <person name="Paulsen I.T."/>
            <person name="Kolsto A.B."/>
            <person name="Tourasse N.J."/>
            <person name="Ehrlich G.D."/>
            <person name="Boissy R."/>
            <person name="Ivey D.M."/>
            <person name="Li G."/>
            <person name="Xue Y."/>
            <person name="Ma Y."/>
            <person name="Hu F.Z."/>
            <person name="Krulwich T.A."/>
        </authorList>
    </citation>
    <scope>NUCLEOTIDE SEQUENCE [LARGE SCALE GENOMIC DNA]</scope>
    <source>
        <strain evidence="3">ATCC BAA-2126 / JCM 17055 / OF4</strain>
    </source>
</reference>
<evidence type="ECO:0000313" key="3">
    <source>
        <dbReference type="Proteomes" id="UP000001544"/>
    </source>
</evidence>
<gene>
    <name evidence="2" type="ordered locus">BpOF4_10000</name>
</gene>
<dbReference type="KEGG" id="bpf:BpOF4_10000"/>
<protein>
    <submittedName>
        <fullName evidence="2">Uncharacterized protein</fullName>
    </submittedName>
</protein>
<dbReference type="Proteomes" id="UP000001544">
    <property type="component" value="Chromosome"/>
</dbReference>
<dbReference type="AlphaFoldDB" id="D3FTI2"/>
<dbReference type="eggNOG" id="ENOG502ZEC7">
    <property type="taxonomic scope" value="Bacteria"/>
</dbReference>
<feature type="chain" id="PRO_5003043560" evidence="1">
    <location>
        <begin position="23"/>
        <end position="202"/>
    </location>
</feature>
<dbReference type="EMBL" id="CP001878">
    <property type="protein sequence ID" value="ADC50055.1"/>
    <property type="molecule type" value="Genomic_DNA"/>
</dbReference>
<evidence type="ECO:0000313" key="2">
    <source>
        <dbReference type="EMBL" id="ADC50055.1"/>
    </source>
</evidence>
<accession>D3FTI2</accession>
<sequence>MKVTKLIILALAVLLIGGTAVATNSLNKSEALDKEEEEQPKFFSITGTIENLEERDGVFYYSINEGQDETSYLVVSSNTAVFENTGNVSELEVGDKISAYTYANKPMPLIYPPQYSPEVVIVETDAMRSAVVGTFNDELMDETLSLKLNVSEETELSSLTEKDVGIENLAGQDLLVFYSITTKSIPAQTTPERIIVLDGEES</sequence>